<keyword evidence="4" id="KW-1185">Reference proteome</keyword>
<proteinExistence type="predicted"/>
<keyword evidence="2" id="KW-0812">Transmembrane</keyword>
<sequence length="360" mass="39279">MARSAGGGGGRSFSGGGRSMGGGSRSSSRSFGGSMKSHLSSGSFGSYRRAGSGSSSSSYSGHRPSGSYRRDYGYGYGSGLGYYRRGGASYGGAPIGGGGTGCFTTIIIIVIMMIIFSSLSKKNPDDYNYNGHNTSSQSLYLNKPKYEGKVDTSHGYYTDMSEGSEKFIDHSNEGRLIDGFKSFYDKTGVYPHLYIIEKAEPDMDAYVVELYDKLFKEQGNLLIVYVADVDDCWFGGGRNIGDTIDDKALDVIIGKIYSLWDNGNLAVRFGDGLDRAGKDITSKSPWYGVMIVLIVALAVIILVFILFKWWQKKKQAEREEAEHLEQILSQPLETFGTEGMNDLKDKYDNAGNNSNNTPIQ</sequence>
<feature type="compositionally biased region" description="Polar residues" evidence="1">
    <location>
        <begin position="350"/>
        <end position="360"/>
    </location>
</feature>
<reference evidence="3 4" key="1">
    <citation type="submission" date="2017-02" db="EMBL/GenBank/DDBJ databases">
        <authorList>
            <person name="Peterson S.W."/>
        </authorList>
    </citation>
    <scope>NUCLEOTIDE SEQUENCE [LARGE SCALE GENOMIC DNA]</scope>
    <source>
        <strain evidence="3 4">ATCC 17233</strain>
    </source>
</reference>
<evidence type="ECO:0008006" key="5">
    <source>
        <dbReference type="Google" id="ProtNLM"/>
    </source>
</evidence>
<feature type="region of interest" description="Disordered" evidence="1">
    <location>
        <begin position="1"/>
        <end position="43"/>
    </location>
</feature>
<name>A0A1T4K7J3_9FIRM</name>
<protein>
    <recommendedName>
        <fullName evidence="5">TPM domain-containing protein</fullName>
    </recommendedName>
</protein>
<feature type="compositionally biased region" description="Gly residues" evidence="1">
    <location>
        <begin position="1"/>
        <end position="24"/>
    </location>
</feature>
<feature type="compositionally biased region" description="Low complexity" evidence="1">
    <location>
        <begin position="25"/>
        <end position="43"/>
    </location>
</feature>
<dbReference type="Proteomes" id="UP000189857">
    <property type="component" value="Unassembled WGS sequence"/>
</dbReference>
<keyword evidence="2" id="KW-0472">Membrane</keyword>
<feature type="transmembrane region" description="Helical" evidence="2">
    <location>
        <begin position="286"/>
        <end position="307"/>
    </location>
</feature>
<feature type="region of interest" description="Disordered" evidence="1">
    <location>
        <begin position="335"/>
        <end position="360"/>
    </location>
</feature>
<accession>A0A1T4K7J3</accession>
<feature type="transmembrane region" description="Helical" evidence="2">
    <location>
        <begin position="93"/>
        <end position="116"/>
    </location>
</feature>
<gene>
    <name evidence="3" type="ORF">SAMN02745110_00229</name>
</gene>
<dbReference type="AlphaFoldDB" id="A0A1T4K7J3"/>
<evidence type="ECO:0000256" key="2">
    <source>
        <dbReference type="SAM" id="Phobius"/>
    </source>
</evidence>
<evidence type="ECO:0000256" key="1">
    <source>
        <dbReference type="SAM" id="MobiDB-lite"/>
    </source>
</evidence>
<organism evidence="3 4">
    <name type="scientific">Eubacterium ruminantium</name>
    <dbReference type="NCBI Taxonomy" id="42322"/>
    <lineage>
        <taxon>Bacteria</taxon>
        <taxon>Bacillati</taxon>
        <taxon>Bacillota</taxon>
        <taxon>Clostridia</taxon>
        <taxon>Eubacteriales</taxon>
        <taxon>Eubacteriaceae</taxon>
        <taxon>Eubacterium</taxon>
    </lineage>
</organism>
<keyword evidence="2" id="KW-1133">Transmembrane helix</keyword>
<evidence type="ECO:0000313" key="4">
    <source>
        <dbReference type="Proteomes" id="UP000189857"/>
    </source>
</evidence>
<dbReference type="EMBL" id="FUXA01000003">
    <property type="protein sequence ID" value="SJZ38381.1"/>
    <property type="molecule type" value="Genomic_DNA"/>
</dbReference>
<dbReference type="OrthoDB" id="2067794at2"/>
<dbReference type="RefSeq" id="WP_078785907.1">
    <property type="nucleotide sequence ID" value="NZ_FMTO01000002.1"/>
</dbReference>
<evidence type="ECO:0000313" key="3">
    <source>
        <dbReference type="EMBL" id="SJZ38381.1"/>
    </source>
</evidence>